<dbReference type="Gene3D" id="3.60.70.12">
    <property type="entry name" value="L-amino peptidase D-ALA esterase/amidase"/>
    <property type="match status" value="1"/>
</dbReference>
<dbReference type="PANTHER" id="PTHR36512:SF3">
    <property type="entry name" value="BLR5678 PROTEIN"/>
    <property type="match status" value="1"/>
</dbReference>
<accession>A0A941DAW9</accession>
<proteinExistence type="inferred from homology"/>
<dbReference type="InterPro" id="IPR005321">
    <property type="entry name" value="Peptidase_S58_DmpA"/>
</dbReference>
<dbReference type="InterPro" id="IPR016117">
    <property type="entry name" value="ArgJ-like_dom_sf"/>
</dbReference>
<dbReference type="EMBL" id="JAGSNF010000013">
    <property type="protein sequence ID" value="MBR7743627.1"/>
    <property type="molecule type" value="Genomic_DNA"/>
</dbReference>
<dbReference type="SUPFAM" id="SSF56266">
    <property type="entry name" value="DmpA/ArgJ-like"/>
    <property type="match status" value="1"/>
</dbReference>
<keyword evidence="3" id="KW-1185">Reference proteome</keyword>
<gene>
    <name evidence="2" type="ORF">KC207_10030</name>
</gene>
<evidence type="ECO:0000313" key="2">
    <source>
        <dbReference type="EMBL" id="MBR7743627.1"/>
    </source>
</evidence>
<reference evidence="2" key="1">
    <citation type="submission" date="2021-04" db="EMBL/GenBank/DDBJ databases">
        <title>Phycicoccus avicenniae sp. nov., a novel endophytic actinomycetes isolated from branch of Avicennia mariana.</title>
        <authorList>
            <person name="Tuo L."/>
        </authorList>
    </citation>
    <scope>NUCLEOTIDE SEQUENCE</scope>
    <source>
        <strain evidence="2">BSK3Z-2</strain>
    </source>
</reference>
<evidence type="ECO:0000256" key="1">
    <source>
        <dbReference type="ARBA" id="ARBA00007068"/>
    </source>
</evidence>
<dbReference type="Pfam" id="PF03576">
    <property type="entry name" value="Peptidase_S58"/>
    <property type="match status" value="1"/>
</dbReference>
<dbReference type="AlphaFoldDB" id="A0A941DAW9"/>
<sequence length="350" mass="34509">MRTGAHNAITDVPGVRVGHATRDEPGWLTGTTVVLPPPGTTGGVDVRGGGPGTRETDLLDPANGVDRVDAVVLSGGSAFGLAAADGVADAVWDAGGGWPVGAAEHARVPIVPSAIVFDLGRGASGPDGWRHHPTAADGAAAVAAAADGPVPSGSVGVGTGARAGGLRGGVGSASAVLSSGVVVGALVAVNAVGLPLGPDGRLLGASWTLPEDHDALPDPDPDALAAFLQARAEEVEAMRQGRATTLAVVATDATLDTGGCRRLATVSHDGMARALSPVHTAFDGDTVFSLATGGRPTPEALDLLELHDAAARCVTRAIVRALLAATSVDRSADGGLVAPSWVDAMTCPPA</sequence>
<dbReference type="RefSeq" id="WP_211602882.1">
    <property type="nucleotide sequence ID" value="NZ_JAGSNF010000013.1"/>
</dbReference>
<dbReference type="GO" id="GO:0004177">
    <property type="term" value="F:aminopeptidase activity"/>
    <property type="evidence" value="ECO:0007669"/>
    <property type="project" value="TreeGrafter"/>
</dbReference>
<name>A0A941DAW9_9MICO</name>
<evidence type="ECO:0000313" key="3">
    <source>
        <dbReference type="Proteomes" id="UP000677016"/>
    </source>
</evidence>
<organism evidence="2 3">
    <name type="scientific">Phycicoccus avicenniae</name>
    <dbReference type="NCBI Taxonomy" id="2828860"/>
    <lineage>
        <taxon>Bacteria</taxon>
        <taxon>Bacillati</taxon>
        <taxon>Actinomycetota</taxon>
        <taxon>Actinomycetes</taxon>
        <taxon>Micrococcales</taxon>
        <taxon>Intrasporangiaceae</taxon>
        <taxon>Phycicoccus</taxon>
    </lineage>
</organism>
<comment type="similarity">
    <text evidence="1">Belongs to the peptidase S58 family.</text>
</comment>
<dbReference type="PANTHER" id="PTHR36512">
    <property type="entry name" value="D-AMINOPEPTIDASE"/>
    <property type="match status" value="1"/>
</dbReference>
<comment type="caution">
    <text evidence="2">The sequence shown here is derived from an EMBL/GenBank/DDBJ whole genome shotgun (WGS) entry which is preliminary data.</text>
</comment>
<protein>
    <submittedName>
        <fullName evidence="2">P1 family peptidase</fullName>
    </submittedName>
</protein>
<dbReference type="Proteomes" id="UP000677016">
    <property type="component" value="Unassembled WGS sequence"/>
</dbReference>
<dbReference type="CDD" id="cd02252">
    <property type="entry name" value="nylC_like"/>
    <property type="match status" value="1"/>
</dbReference>